<proteinExistence type="predicted"/>
<organism evidence="1">
    <name type="scientific">mine drainage metagenome</name>
    <dbReference type="NCBI Taxonomy" id="410659"/>
    <lineage>
        <taxon>unclassified sequences</taxon>
        <taxon>metagenomes</taxon>
        <taxon>ecological metagenomes</taxon>
    </lineage>
</organism>
<gene>
    <name evidence="1" type="ORF">GALL_153300</name>
</gene>
<evidence type="ECO:0000313" key="1">
    <source>
        <dbReference type="EMBL" id="OIR02616.1"/>
    </source>
</evidence>
<dbReference type="EMBL" id="MLJW01000073">
    <property type="protein sequence ID" value="OIR02616.1"/>
    <property type="molecule type" value="Genomic_DNA"/>
</dbReference>
<evidence type="ECO:0008006" key="2">
    <source>
        <dbReference type="Google" id="ProtNLM"/>
    </source>
</evidence>
<sequence length="347" mass="37989">MAEATLNNPGNRIGKQLGQILKHALHVSTVEMTGEVYPQKVKMGDTVIFRQVVPFGATAASPNTFTTTAAAHLIQEGSTPVPDTISVLDTTVQVQKYGALYSYTERQANLGEDPMPQWMEEQLGERMGLVRELIYIGALQGCTNRFYSSGSTRATTANTVTLNIMDKITRNLRGNHALFVRQIVPPSGNYGTASVQASFLNFAHTDLQRDIEAIPGYIPLKDYGQMKPVHEMEIGAVGSHRFILSPDLPKFADATTTTTVALNPGFVSTGGTYNDVYQIFTIAKDAWGHCAFRGLDAFDFNHIPWNKKEKSDPTGERGYCSTTFYDAGLVTNQGWMAVTECLATTLS</sequence>
<comment type="caution">
    <text evidence="1">The sequence shown here is derived from an EMBL/GenBank/DDBJ whole genome shotgun (WGS) entry which is preliminary data.</text>
</comment>
<dbReference type="NCBIfam" id="TIGR04387">
    <property type="entry name" value="capsid_maj_N4"/>
    <property type="match status" value="1"/>
</dbReference>
<dbReference type="AlphaFoldDB" id="A0A1J5SEZ6"/>
<accession>A0A1J5SEZ6</accession>
<name>A0A1J5SEZ6_9ZZZZ</name>
<protein>
    <recommendedName>
        <fullName evidence="2">N4-gp56 family major capsid protein</fullName>
    </recommendedName>
</protein>
<reference evidence="1" key="1">
    <citation type="submission" date="2016-10" db="EMBL/GenBank/DDBJ databases">
        <title>Sequence of Gallionella enrichment culture.</title>
        <authorList>
            <person name="Poehlein A."/>
            <person name="Muehling M."/>
            <person name="Daniel R."/>
        </authorList>
    </citation>
    <scope>NUCLEOTIDE SEQUENCE</scope>
</reference>